<sequence length="73" mass="8285">MADHIDALLAITPVKTSADVERLRSLHEEIAFRLSSLEGLGVAPDRYAVIIHRVLLEALPCDIDFLDWKRMKE</sequence>
<dbReference type="Proteomes" id="UP000821853">
    <property type="component" value="Chromosome 5"/>
</dbReference>
<comment type="caution">
    <text evidence="1">The sequence shown here is derived from an EMBL/GenBank/DDBJ whole genome shotgun (WGS) entry which is preliminary data.</text>
</comment>
<proteinExistence type="predicted"/>
<evidence type="ECO:0000313" key="1">
    <source>
        <dbReference type="EMBL" id="KAH9376150.1"/>
    </source>
</evidence>
<keyword evidence="2" id="KW-1185">Reference proteome</keyword>
<reference evidence="1 2" key="1">
    <citation type="journal article" date="2020" name="Cell">
        <title>Large-Scale Comparative Analyses of Tick Genomes Elucidate Their Genetic Diversity and Vector Capacities.</title>
        <authorList>
            <consortium name="Tick Genome and Microbiome Consortium (TIGMIC)"/>
            <person name="Jia N."/>
            <person name="Wang J."/>
            <person name="Shi W."/>
            <person name="Du L."/>
            <person name="Sun Y."/>
            <person name="Zhan W."/>
            <person name="Jiang J.F."/>
            <person name="Wang Q."/>
            <person name="Zhang B."/>
            <person name="Ji P."/>
            <person name="Bell-Sakyi L."/>
            <person name="Cui X.M."/>
            <person name="Yuan T.T."/>
            <person name="Jiang B.G."/>
            <person name="Yang W.F."/>
            <person name="Lam T.T."/>
            <person name="Chang Q.C."/>
            <person name="Ding S.J."/>
            <person name="Wang X.J."/>
            <person name="Zhu J.G."/>
            <person name="Ruan X.D."/>
            <person name="Zhao L."/>
            <person name="Wei J.T."/>
            <person name="Ye R.Z."/>
            <person name="Que T.C."/>
            <person name="Du C.H."/>
            <person name="Zhou Y.H."/>
            <person name="Cheng J.X."/>
            <person name="Dai P.F."/>
            <person name="Guo W.B."/>
            <person name="Han X.H."/>
            <person name="Huang E.J."/>
            <person name="Li L.F."/>
            <person name="Wei W."/>
            <person name="Gao Y.C."/>
            <person name="Liu J.Z."/>
            <person name="Shao H.Z."/>
            <person name="Wang X."/>
            <person name="Wang C.C."/>
            <person name="Yang T.C."/>
            <person name="Huo Q.B."/>
            <person name="Li W."/>
            <person name="Chen H.Y."/>
            <person name="Chen S.E."/>
            <person name="Zhou L.G."/>
            <person name="Ni X.B."/>
            <person name="Tian J.H."/>
            <person name="Sheng Y."/>
            <person name="Liu T."/>
            <person name="Pan Y.S."/>
            <person name="Xia L.Y."/>
            <person name="Li J."/>
            <person name="Zhao F."/>
            <person name="Cao W.C."/>
        </authorList>
    </citation>
    <scope>NUCLEOTIDE SEQUENCE [LARGE SCALE GENOMIC DNA]</scope>
    <source>
        <strain evidence="1">HaeL-2018</strain>
    </source>
</reference>
<dbReference type="VEuPathDB" id="VectorBase:HLOH_050362"/>
<accession>A0A9J6GCH8</accession>
<dbReference type="OrthoDB" id="6514843at2759"/>
<dbReference type="EMBL" id="JABSTR010000007">
    <property type="protein sequence ID" value="KAH9376150.1"/>
    <property type="molecule type" value="Genomic_DNA"/>
</dbReference>
<gene>
    <name evidence="1" type="ORF">HPB48_013476</name>
</gene>
<name>A0A9J6GCH8_HAELO</name>
<dbReference type="AlphaFoldDB" id="A0A9J6GCH8"/>
<evidence type="ECO:0000313" key="2">
    <source>
        <dbReference type="Proteomes" id="UP000821853"/>
    </source>
</evidence>
<organism evidence="1 2">
    <name type="scientific">Haemaphysalis longicornis</name>
    <name type="common">Bush tick</name>
    <dbReference type="NCBI Taxonomy" id="44386"/>
    <lineage>
        <taxon>Eukaryota</taxon>
        <taxon>Metazoa</taxon>
        <taxon>Ecdysozoa</taxon>
        <taxon>Arthropoda</taxon>
        <taxon>Chelicerata</taxon>
        <taxon>Arachnida</taxon>
        <taxon>Acari</taxon>
        <taxon>Parasitiformes</taxon>
        <taxon>Ixodida</taxon>
        <taxon>Ixodoidea</taxon>
        <taxon>Ixodidae</taxon>
        <taxon>Haemaphysalinae</taxon>
        <taxon>Haemaphysalis</taxon>
    </lineage>
</organism>
<protein>
    <submittedName>
        <fullName evidence="1">Uncharacterized protein</fullName>
    </submittedName>
</protein>